<keyword evidence="3" id="KW-0663">Pyridoxal phosphate</keyword>
<dbReference type="InterPro" id="IPR001926">
    <property type="entry name" value="TrpB-like_PALP"/>
</dbReference>
<sequence length="324" mass="34833">MKAGEQVRSHGRIYDDITQTIGGTPLVRLRRVVDGAKATVVAKLENFNPLWSVKDRIGVAMIDAAESEGLIDPDTVIVEPTSGNTGIALAFTCASRGYRLMVTMPESMSLERRRLIKAFGAEIVLTPASEGMPGAVRKAEELLKSLPKAFMPQQFKNPANPEIHRRTTAQEIWQDTEGAVDVFVAGVGTGGTVTGVGQVLKKLKPSVKIIGVEPANSPVISQFRRHDPLRPSQHKIQGIGAGFIPDVLDVGILDDVIGVRDEDAFETTRRLAREEGMLCGISCGAAAFGAVALAKKPEYAGKLIVVLLPDLGERYLSTPLFPEA</sequence>
<dbReference type="InterPro" id="IPR050214">
    <property type="entry name" value="Cys_Synth/Cystath_Beta-Synth"/>
</dbReference>
<dbReference type="RefSeq" id="WP_277861878.1">
    <property type="nucleotide sequence ID" value="NZ_JARRAG010000002.1"/>
</dbReference>
<dbReference type="InterPro" id="IPR005859">
    <property type="entry name" value="CysK"/>
</dbReference>
<dbReference type="NCBIfam" id="TIGR01139">
    <property type="entry name" value="cysK"/>
    <property type="match status" value="1"/>
</dbReference>
<dbReference type="GO" id="GO:0004124">
    <property type="term" value="F:cysteine synthase activity"/>
    <property type="evidence" value="ECO:0007669"/>
    <property type="project" value="UniProtKB-EC"/>
</dbReference>
<dbReference type="Pfam" id="PF00291">
    <property type="entry name" value="PALP"/>
    <property type="match status" value="1"/>
</dbReference>
<protein>
    <recommendedName>
        <fullName evidence="2">cysteine synthase</fullName>
        <ecNumber evidence="2">2.5.1.47</ecNumber>
    </recommendedName>
</protein>
<feature type="domain" description="Tryptophan synthase beta chain-like PALP" evidence="5">
    <location>
        <begin position="17"/>
        <end position="310"/>
    </location>
</feature>
<comment type="caution">
    <text evidence="6">The sequence shown here is derived from an EMBL/GenBank/DDBJ whole genome shotgun (WGS) entry which is preliminary data.</text>
</comment>
<keyword evidence="6" id="KW-0808">Transferase</keyword>
<comment type="catalytic activity">
    <reaction evidence="4">
        <text>O-acetyl-L-serine + hydrogen sulfide = L-cysteine + acetate</text>
        <dbReference type="Rhea" id="RHEA:14829"/>
        <dbReference type="ChEBI" id="CHEBI:29919"/>
        <dbReference type="ChEBI" id="CHEBI:30089"/>
        <dbReference type="ChEBI" id="CHEBI:35235"/>
        <dbReference type="ChEBI" id="CHEBI:58340"/>
        <dbReference type="EC" id="2.5.1.47"/>
    </reaction>
</comment>
<evidence type="ECO:0000256" key="2">
    <source>
        <dbReference type="ARBA" id="ARBA00012681"/>
    </source>
</evidence>
<name>A0ABT6FD92_9BACT</name>
<dbReference type="NCBIfam" id="TIGR01136">
    <property type="entry name" value="cysKM"/>
    <property type="match status" value="1"/>
</dbReference>
<evidence type="ECO:0000259" key="5">
    <source>
        <dbReference type="Pfam" id="PF00291"/>
    </source>
</evidence>
<evidence type="ECO:0000256" key="1">
    <source>
        <dbReference type="ARBA" id="ARBA00001933"/>
    </source>
</evidence>
<dbReference type="PANTHER" id="PTHR10314">
    <property type="entry name" value="CYSTATHIONINE BETA-SYNTHASE"/>
    <property type="match status" value="1"/>
</dbReference>
<dbReference type="SUPFAM" id="SSF53686">
    <property type="entry name" value="Tryptophan synthase beta subunit-like PLP-dependent enzymes"/>
    <property type="match status" value="1"/>
</dbReference>
<dbReference type="InterPro" id="IPR005856">
    <property type="entry name" value="Cys_synth"/>
</dbReference>
<evidence type="ECO:0000256" key="3">
    <source>
        <dbReference type="ARBA" id="ARBA00022898"/>
    </source>
</evidence>
<evidence type="ECO:0000313" key="6">
    <source>
        <dbReference type="EMBL" id="MDG3005547.1"/>
    </source>
</evidence>
<dbReference type="Proteomes" id="UP001216907">
    <property type="component" value="Unassembled WGS sequence"/>
</dbReference>
<evidence type="ECO:0000256" key="4">
    <source>
        <dbReference type="ARBA" id="ARBA00047931"/>
    </source>
</evidence>
<comment type="cofactor">
    <cofactor evidence="1">
        <name>pyridoxal 5'-phosphate</name>
        <dbReference type="ChEBI" id="CHEBI:597326"/>
    </cofactor>
</comment>
<dbReference type="EMBL" id="JARRAG010000002">
    <property type="protein sequence ID" value="MDG3005547.1"/>
    <property type="molecule type" value="Genomic_DNA"/>
</dbReference>
<dbReference type="Gene3D" id="3.40.50.1100">
    <property type="match status" value="2"/>
</dbReference>
<evidence type="ECO:0000313" key="7">
    <source>
        <dbReference type="Proteomes" id="UP001216907"/>
    </source>
</evidence>
<gene>
    <name evidence="6" type="primary">cysK</name>
    <name evidence="6" type="ORF">PZE19_17305</name>
</gene>
<dbReference type="CDD" id="cd01561">
    <property type="entry name" value="CBS_like"/>
    <property type="match status" value="1"/>
</dbReference>
<keyword evidence="7" id="KW-1185">Reference proteome</keyword>
<accession>A0ABT6FD92</accession>
<proteinExistence type="predicted"/>
<dbReference type="InterPro" id="IPR036052">
    <property type="entry name" value="TrpB-like_PALP_sf"/>
</dbReference>
<dbReference type="EC" id="2.5.1.47" evidence="2"/>
<organism evidence="6 7">
    <name type="scientific">Paludisphaera mucosa</name>
    <dbReference type="NCBI Taxonomy" id="3030827"/>
    <lineage>
        <taxon>Bacteria</taxon>
        <taxon>Pseudomonadati</taxon>
        <taxon>Planctomycetota</taxon>
        <taxon>Planctomycetia</taxon>
        <taxon>Isosphaerales</taxon>
        <taxon>Isosphaeraceae</taxon>
        <taxon>Paludisphaera</taxon>
    </lineage>
</organism>
<reference evidence="6 7" key="1">
    <citation type="submission" date="2023-03" db="EMBL/GenBank/DDBJ databases">
        <title>Paludisphaera mucosa sp. nov. a novel planctomycete from northern fen.</title>
        <authorList>
            <person name="Ivanova A."/>
        </authorList>
    </citation>
    <scope>NUCLEOTIDE SEQUENCE [LARGE SCALE GENOMIC DNA]</scope>
    <source>
        <strain evidence="6 7">Pla2</strain>
    </source>
</reference>